<dbReference type="InterPro" id="IPR027396">
    <property type="entry name" value="DsrEFH-like"/>
</dbReference>
<evidence type="ECO:0000313" key="2">
    <source>
        <dbReference type="Proteomes" id="UP000223759"/>
    </source>
</evidence>
<dbReference type="Pfam" id="PF02635">
    <property type="entry name" value="DsrE"/>
    <property type="match status" value="1"/>
</dbReference>
<proteinExistence type="predicted"/>
<accession>A0A1R3VSJ1</accession>
<reference evidence="1 2" key="1">
    <citation type="submission" date="2017-01" db="EMBL/GenBank/DDBJ databases">
        <authorList>
            <person name="Mah S.A."/>
            <person name="Swanson W.J."/>
            <person name="Moy G.W."/>
            <person name="Vacquier V.D."/>
        </authorList>
    </citation>
    <scope>NUCLEOTIDE SEQUENCE [LARGE SCALE GENOMIC DNA]</scope>
    <source>
        <strain evidence="1 2">M9</strain>
    </source>
</reference>
<dbReference type="Proteomes" id="UP000223759">
    <property type="component" value="Unassembled WGS sequence"/>
</dbReference>
<organism evidence="1 2">
    <name type="scientific">Ectothiorhodosinus mongolicus</name>
    <dbReference type="NCBI Taxonomy" id="233100"/>
    <lineage>
        <taxon>Bacteria</taxon>
        <taxon>Pseudomonadati</taxon>
        <taxon>Pseudomonadota</taxon>
        <taxon>Gammaproteobacteria</taxon>
        <taxon>Chromatiales</taxon>
        <taxon>Ectothiorhodospiraceae</taxon>
        <taxon>Ectothiorhodosinus</taxon>
    </lineage>
</organism>
<protein>
    <submittedName>
        <fullName evidence="1">Uncharacterized protein</fullName>
    </submittedName>
</protein>
<evidence type="ECO:0000313" key="1">
    <source>
        <dbReference type="EMBL" id="SIT66640.1"/>
    </source>
</evidence>
<dbReference type="STRING" id="233100.SAMN05216526_0655"/>
<dbReference type="SUPFAM" id="SSF75169">
    <property type="entry name" value="DsrEFH-like"/>
    <property type="match status" value="1"/>
</dbReference>
<dbReference type="RefSeq" id="WP_076754885.1">
    <property type="nucleotide sequence ID" value="NZ_CP023018.1"/>
</dbReference>
<sequence>MAEKVVFMLVNTQLDPPTSLGTPFFQATVAAAMDLEVEMYFAAETVKLLKKGVAEKLYPGAAQEKSIYAFMQDAHELGVKFYACFGATDEHNVTPETAIPELDGMRGGGAFIGDIVEEGVIALTY</sequence>
<dbReference type="PANTHER" id="PTHR34655:SF2">
    <property type="entry name" value="PEROXIREDOXIN FAMILY PROTEIN"/>
    <property type="match status" value="1"/>
</dbReference>
<gene>
    <name evidence="1" type="ORF">SAMN05216526_0655</name>
</gene>
<dbReference type="AlphaFoldDB" id="A0A1R3VSJ1"/>
<keyword evidence="2" id="KW-1185">Reference proteome</keyword>
<dbReference type="InterPro" id="IPR003787">
    <property type="entry name" value="Sulphur_relay_DsrE/F-like"/>
</dbReference>
<dbReference type="Gene3D" id="3.40.1260.10">
    <property type="entry name" value="DsrEFH-like"/>
    <property type="match status" value="1"/>
</dbReference>
<name>A0A1R3VSJ1_9GAMM</name>
<dbReference type="EMBL" id="FTPK01000001">
    <property type="protein sequence ID" value="SIT66640.1"/>
    <property type="molecule type" value="Genomic_DNA"/>
</dbReference>
<dbReference type="PANTHER" id="PTHR34655">
    <property type="entry name" value="CONSERVED WITHIN P. AEROPHILUM"/>
    <property type="match status" value="1"/>
</dbReference>
<dbReference type="OrthoDB" id="7932267at2"/>